<dbReference type="Proteomes" id="UP001233360">
    <property type="component" value="Unassembled WGS sequence"/>
</dbReference>
<feature type="transmembrane region" description="Helical" evidence="1">
    <location>
        <begin position="126"/>
        <end position="147"/>
    </location>
</feature>
<organism evidence="2 3">
    <name type="scientific">Acinetobacter baylyi</name>
    <dbReference type="NCBI Taxonomy" id="202950"/>
    <lineage>
        <taxon>Bacteria</taxon>
        <taxon>Pseudomonadati</taxon>
        <taxon>Pseudomonadota</taxon>
        <taxon>Gammaproteobacteria</taxon>
        <taxon>Moraxellales</taxon>
        <taxon>Moraxellaceae</taxon>
        <taxon>Acinetobacter</taxon>
    </lineage>
</organism>
<reference evidence="2 3" key="1">
    <citation type="submission" date="2023-07" db="EMBL/GenBank/DDBJ databases">
        <title>Functional and genomic diversity of the sorghum phyllosphere microbiome.</title>
        <authorList>
            <person name="Shade A."/>
        </authorList>
    </citation>
    <scope>NUCLEOTIDE SEQUENCE [LARGE SCALE GENOMIC DNA]</scope>
    <source>
        <strain evidence="2 3">SORGH_AS_0887</strain>
    </source>
</reference>
<keyword evidence="3" id="KW-1185">Reference proteome</keyword>
<evidence type="ECO:0000256" key="1">
    <source>
        <dbReference type="SAM" id="Phobius"/>
    </source>
</evidence>
<proteinExistence type="predicted"/>
<evidence type="ECO:0000313" key="3">
    <source>
        <dbReference type="Proteomes" id="UP001233360"/>
    </source>
</evidence>
<dbReference type="RefSeq" id="WP_307005167.1">
    <property type="nucleotide sequence ID" value="NZ_JAUTBK010000002.1"/>
</dbReference>
<evidence type="ECO:0000313" key="2">
    <source>
        <dbReference type="EMBL" id="MDQ1210529.1"/>
    </source>
</evidence>
<protein>
    <recommendedName>
        <fullName evidence="4">Transmembrane protein</fullName>
    </recommendedName>
</protein>
<evidence type="ECO:0008006" key="4">
    <source>
        <dbReference type="Google" id="ProtNLM"/>
    </source>
</evidence>
<gene>
    <name evidence="2" type="ORF">QE380_003452</name>
</gene>
<accession>A0ABU0V144</accession>
<feature type="transmembrane region" description="Helical" evidence="1">
    <location>
        <begin position="272"/>
        <end position="289"/>
    </location>
</feature>
<keyword evidence="1" id="KW-1133">Transmembrane helix</keyword>
<keyword evidence="1" id="KW-0472">Membrane</keyword>
<comment type="caution">
    <text evidence="2">The sequence shown here is derived from an EMBL/GenBank/DDBJ whole genome shotgun (WGS) entry which is preliminary data.</text>
</comment>
<keyword evidence="1" id="KW-0812">Transmembrane</keyword>
<feature type="transmembrane region" description="Helical" evidence="1">
    <location>
        <begin position="28"/>
        <end position="47"/>
    </location>
</feature>
<name>A0ABU0V144_ACIBI</name>
<dbReference type="EMBL" id="JAUTBK010000002">
    <property type="protein sequence ID" value="MDQ1210529.1"/>
    <property type="molecule type" value="Genomic_DNA"/>
</dbReference>
<feature type="transmembrane region" description="Helical" evidence="1">
    <location>
        <begin position="91"/>
        <end position="114"/>
    </location>
</feature>
<sequence length="303" mass="35052">MPPIENYPIDVQSIESRLYLLKKRQHRVTLFSMVAVLIFIIGLIASFTQTDLVYSFFDLGQQVYQLHIPVAVNDELLSPSQPDYFLSLLSWLGWVILKVFAGFFGAFIFVRILKKFKFFQWRFKSFILRFVAWLIGFILIWSGLTYLQYDSRSDDNQAYTELIAYDQNIQQSQIARDLKNSDVPDAVKDYLLAQTALLHRPIDKDAALPYVAGLIRAERIDPHFIEYGFKPEQLWIMQQQMYGKSITPLAQSVQLQANQAQQLSEIIKKLCLGLSFVALFIAILSYGLAMNLKKRTLRIEQTS</sequence>